<keyword evidence="6" id="KW-0862">Zinc</keyword>
<evidence type="ECO:0000256" key="4">
    <source>
        <dbReference type="ARBA" id="ARBA00022801"/>
    </source>
</evidence>
<dbReference type="GO" id="GO:0044205">
    <property type="term" value="P:'de novo' UMP biosynthetic process"/>
    <property type="evidence" value="ECO:0007669"/>
    <property type="project" value="UniProtKB-UniRule"/>
</dbReference>
<dbReference type="EMBL" id="VGIY01000017">
    <property type="protein sequence ID" value="MBM3316497.1"/>
    <property type="molecule type" value="Genomic_DNA"/>
</dbReference>
<comment type="caution">
    <text evidence="8">The sequence shown here is derived from an EMBL/GenBank/DDBJ whole genome shotgun (WGS) entry which is preliminary data.</text>
</comment>
<reference evidence="8" key="1">
    <citation type="submission" date="2019-03" db="EMBL/GenBank/DDBJ databases">
        <title>Lake Tanganyika Metagenome-Assembled Genomes (MAGs).</title>
        <authorList>
            <person name="Tran P."/>
        </authorList>
    </citation>
    <scope>NUCLEOTIDE SEQUENCE</scope>
    <source>
        <strain evidence="8">M_DeepCast_400m_m2_100</strain>
    </source>
</reference>
<dbReference type="Proteomes" id="UP000748308">
    <property type="component" value="Unassembled WGS sequence"/>
</dbReference>
<dbReference type="CDD" id="cd01317">
    <property type="entry name" value="DHOase_IIa"/>
    <property type="match status" value="1"/>
</dbReference>
<evidence type="ECO:0000313" key="8">
    <source>
        <dbReference type="EMBL" id="MBM3316497.1"/>
    </source>
</evidence>
<feature type="binding site" evidence="6">
    <location>
        <position position="319"/>
    </location>
    <ligand>
        <name>Zn(2+)</name>
        <dbReference type="ChEBI" id="CHEBI:29105"/>
        <label>1</label>
    </ligand>
</feature>
<dbReference type="AlphaFoldDB" id="A0A937X9U8"/>
<feature type="binding site" evidence="6">
    <location>
        <position position="108"/>
    </location>
    <ligand>
        <name>substrate</name>
    </ligand>
</feature>
<dbReference type="GO" id="GO:0005737">
    <property type="term" value="C:cytoplasm"/>
    <property type="evidence" value="ECO:0007669"/>
    <property type="project" value="TreeGrafter"/>
</dbReference>
<dbReference type="NCBIfam" id="TIGR00857">
    <property type="entry name" value="pyrC_multi"/>
    <property type="match status" value="1"/>
</dbReference>
<dbReference type="InterPro" id="IPR004722">
    <property type="entry name" value="DHOase"/>
</dbReference>
<dbReference type="Gene3D" id="2.30.40.10">
    <property type="entry name" value="Urease, subunit C, domain 1"/>
    <property type="match status" value="1"/>
</dbReference>
<keyword evidence="5 6" id="KW-0665">Pyrimidine biosynthesis</keyword>
<proteinExistence type="inferred from homology"/>
<dbReference type="SUPFAM" id="SSF51338">
    <property type="entry name" value="Composite domain of metallo-dependent hydrolases"/>
    <property type="match status" value="1"/>
</dbReference>
<feature type="binding site" evidence="6">
    <location>
        <position position="76"/>
    </location>
    <ligand>
        <name>Zn(2+)</name>
        <dbReference type="ChEBI" id="CHEBI:29105"/>
        <label>1</label>
    </ligand>
</feature>
<dbReference type="InterPro" id="IPR050138">
    <property type="entry name" value="DHOase/Allantoinase_Hydrolase"/>
</dbReference>
<feature type="active site" evidence="6">
    <location>
        <position position="319"/>
    </location>
</feature>
<comment type="caution">
    <text evidence="6">Lacks conserved residue(s) required for the propagation of feature annotation.</text>
</comment>
<organism evidence="8 9">
    <name type="scientific">Eiseniibacteriota bacterium</name>
    <dbReference type="NCBI Taxonomy" id="2212470"/>
    <lineage>
        <taxon>Bacteria</taxon>
        <taxon>Candidatus Eiseniibacteriota</taxon>
    </lineage>
</organism>
<dbReference type="GO" id="GO:0004151">
    <property type="term" value="F:dihydroorotase activity"/>
    <property type="evidence" value="ECO:0007669"/>
    <property type="project" value="UniProtKB-UniRule"/>
</dbReference>
<comment type="pathway">
    <text evidence="6">Pyrimidine metabolism; UMP biosynthesis via de novo pathway; (S)-dihydroorotate from bicarbonate: step 3/3.</text>
</comment>
<dbReference type="PROSITE" id="PS00482">
    <property type="entry name" value="DIHYDROOROTASE_1"/>
    <property type="match status" value="1"/>
</dbReference>
<dbReference type="PANTHER" id="PTHR43668">
    <property type="entry name" value="ALLANTOINASE"/>
    <property type="match status" value="1"/>
</dbReference>
<comment type="cofactor">
    <cofactor evidence="6">
        <name>Zn(2+)</name>
        <dbReference type="ChEBI" id="CHEBI:29105"/>
    </cofactor>
    <text evidence="6">Binds 2 Zn(2+) ions per subunit.</text>
</comment>
<feature type="binding site" evidence="6">
    <location>
        <begin position="76"/>
        <end position="78"/>
    </location>
    <ligand>
        <name>substrate</name>
    </ligand>
</feature>
<name>A0A937X9U8_UNCEI</name>
<dbReference type="Gene3D" id="3.20.20.140">
    <property type="entry name" value="Metal-dependent hydrolases"/>
    <property type="match status" value="1"/>
</dbReference>
<dbReference type="EC" id="3.5.2.3" evidence="6"/>
<feature type="binding site" evidence="6">
    <location>
        <position position="74"/>
    </location>
    <ligand>
        <name>Zn(2+)</name>
        <dbReference type="ChEBI" id="CHEBI:29105"/>
        <label>1</label>
    </ligand>
</feature>
<feature type="binding site" evidence="6">
    <location>
        <position position="166"/>
    </location>
    <ligand>
        <name>Zn(2+)</name>
        <dbReference type="ChEBI" id="CHEBI:29105"/>
        <label>2</label>
    </ligand>
</feature>
<feature type="binding site" evidence="6">
    <location>
        <position position="292"/>
    </location>
    <ligand>
        <name>substrate</name>
    </ligand>
</feature>
<keyword evidence="3 6" id="KW-0479">Metal-binding</keyword>
<sequence length="453" mass="48372">MAITPEAKVLWEKAETILLRGGRIVDPEAGLDGPGDAFLRRGRVELVAPAIHREADLAVELRGLVLAPGFGDLHVHLREPGREDAETIATGSRAAALGGFTRVACMPNTDPPLDTRAAVEFVLRQARACGLARVFPVAAATRGRAGAELTDMGELREAGVLAVSDDGSPVADARVMRRVLEYARTWGLLVVTHAEEPALSRGGVMHEGYWSTLLGLRGIPAAAEGIAVARDVRLAELTGARLHVAHVSTAEAVETIRAAKRRGVAVTAETAPHYIALTDEALKTYDSVYRVNPPLRSEDDRAAVIAGLRDGTLDAVATDHAPHTEIDKEQELEATPAGMIGMETALGVTLEVLHHREGFDLPRVVRLLSAGPAAVMGWGGGRIRLGEDADLTVFDGDASWTVDPGAFASRARNCPFRGWSLRGRARLTVCSGKLTHEEGVEFCPSERLLSRLP</sequence>
<protein>
    <recommendedName>
        <fullName evidence="6">Dihydroorotase</fullName>
        <shortName evidence="6">DHOase</shortName>
        <ecNumber evidence="6">3.5.2.3</ecNumber>
    </recommendedName>
</protein>
<dbReference type="PROSITE" id="PS00483">
    <property type="entry name" value="DIHYDROOROTASE_2"/>
    <property type="match status" value="1"/>
</dbReference>
<accession>A0A937X9U8</accession>
<dbReference type="GO" id="GO:0006145">
    <property type="term" value="P:purine nucleobase catabolic process"/>
    <property type="evidence" value="ECO:0007669"/>
    <property type="project" value="TreeGrafter"/>
</dbReference>
<evidence type="ECO:0000256" key="5">
    <source>
        <dbReference type="ARBA" id="ARBA00022975"/>
    </source>
</evidence>
<evidence type="ECO:0000256" key="6">
    <source>
        <dbReference type="HAMAP-Rule" id="MF_00220"/>
    </source>
</evidence>
<dbReference type="InterPro" id="IPR011059">
    <property type="entry name" value="Metal-dep_hydrolase_composite"/>
</dbReference>
<evidence type="ECO:0000259" key="7">
    <source>
        <dbReference type="Pfam" id="PF12890"/>
    </source>
</evidence>
<keyword evidence="4 6" id="KW-0378">Hydrolase</keyword>
<dbReference type="SUPFAM" id="SSF51556">
    <property type="entry name" value="Metallo-dependent hydrolases"/>
    <property type="match status" value="1"/>
</dbReference>
<dbReference type="GO" id="GO:0008270">
    <property type="term" value="F:zinc ion binding"/>
    <property type="evidence" value="ECO:0007669"/>
    <property type="project" value="UniProtKB-UniRule"/>
</dbReference>
<dbReference type="Pfam" id="PF12890">
    <property type="entry name" value="DHOase"/>
    <property type="match status" value="1"/>
</dbReference>
<evidence type="ECO:0000256" key="3">
    <source>
        <dbReference type="ARBA" id="ARBA00022723"/>
    </source>
</evidence>
<feature type="domain" description="Dihydroorotase catalytic" evidence="7">
    <location>
        <begin position="64"/>
        <end position="251"/>
    </location>
</feature>
<feature type="binding site" evidence="6">
    <location>
        <position position="246"/>
    </location>
    <ligand>
        <name>Zn(2+)</name>
        <dbReference type="ChEBI" id="CHEBI:29105"/>
        <label>2</label>
    </ligand>
</feature>
<dbReference type="InterPro" id="IPR024403">
    <property type="entry name" value="DHOase_cat"/>
</dbReference>
<feature type="binding site" evidence="6">
    <location>
        <position position="323"/>
    </location>
    <ligand>
        <name>substrate</name>
    </ligand>
</feature>
<dbReference type="PANTHER" id="PTHR43668:SF2">
    <property type="entry name" value="ALLANTOINASE"/>
    <property type="match status" value="1"/>
</dbReference>
<evidence type="ECO:0000313" key="9">
    <source>
        <dbReference type="Proteomes" id="UP000748308"/>
    </source>
</evidence>
<evidence type="ECO:0000256" key="1">
    <source>
        <dbReference type="ARBA" id="ARBA00002368"/>
    </source>
</evidence>
<dbReference type="InterPro" id="IPR032466">
    <property type="entry name" value="Metal_Hydrolase"/>
</dbReference>
<gene>
    <name evidence="6" type="primary">pyrC</name>
    <name evidence="8" type="ORF">FJY75_01465</name>
</gene>
<dbReference type="GO" id="GO:0004038">
    <property type="term" value="F:allantoinase activity"/>
    <property type="evidence" value="ECO:0007669"/>
    <property type="project" value="TreeGrafter"/>
</dbReference>
<comment type="similarity">
    <text evidence="2 6">Belongs to the metallo-dependent hydrolases superfamily. DHOase family. Class I DHOase subfamily.</text>
</comment>
<evidence type="ECO:0000256" key="2">
    <source>
        <dbReference type="ARBA" id="ARBA00010286"/>
    </source>
</evidence>
<dbReference type="InterPro" id="IPR002195">
    <property type="entry name" value="Dihydroorotase_CS"/>
</dbReference>
<comment type="catalytic activity">
    <reaction evidence="6">
        <text>(S)-dihydroorotate + H2O = N-carbamoyl-L-aspartate + H(+)</text>
        <dbReference type="Rhea" id="RHEA:24296"/>
        <dbReference type="ChEBI" id="CHEBI:15377"/>
        <dbReference type="ChEBI" id="CHEBI:15378"/>
        <dbReference type="ChEBI" id="CHEBI:30864"/>
        <dbReference type="ChEBI" id="CHEBI:32814"/>
        <dbReference type="EC" id="3.5.2.3"/>
    </reaction>
</comment>
<feature type="binding site" evidence="6">
    <location>
        <position position="193"/>
    </location>
    <ligand>
        <name>Zn(2+)</name>
        <dbReference type="ChEBI" id="CHEBI:29105"/>
        <label>2</label>
    </ligand>
</feature>
<dbReference type="HAMAP" id="MF_00220_B">
    <property type="entry name" value="PyrC_classI_B"/>
    <property type="match status" value="1"/>
</dbReference>
<comment type="function">
    <text evidence="1 6">Catalyzes the reversible cyclization of carbamoyl aspartate to dihydroorotate.</text>
</comment>
<feature type="binding site" evidence="6">
    <location>
        <position position="166"/>
    </location>
    <ligand>
        <name>Zn(2+)</name>
        <dbReference type="ChEBI" id="CHEBI:29105"/>
        <label>1</label>
    </ligand>
</feature>